<dbReference type="Proteomes" id="UP001444071">
    <property type="component" value="Unassembled WGS sequence"/>
</dbReference>
<keyword evidence="4" id="KW-0677">Repeat</keyword>
<proteinExistence type="predicted"/>
<evidence type="ECO:0000256" key="1">
    <source>
        <dbReference type="ARBA" id="ARBA00004430"/>
    </source>
</evidence>
<comment type="subcellular location">
    <subcellularLocation>
        <location evidence="1">Cytoplasm</location>
        <location evidence="1">Cytoskeleton</location>
        <location evidence="1">Cilium axoneme</location>
    </subcellularLocation>
</comment>
<keyword evidence="3" id="KW-0853">WD repeat</keyword>
<keyword evidence="2" id="KW-0963">Cytoplasm</keyword>
<dbReference type="InterPro" id="IPR050687">
    <property type="entry name" value="Dynein_IC"/>
</dbReference>
<evidence type="ECO:0000256" key="2">
    <source>
        <dbReference type="ARBA" id="ARBA00022490"/>
    </source>
</evidence>
<keyword evidence="6" id="KW-0206">Cytoskeleton</keyword>
<organism evidence="8 9">
    <name type="scientific">Xenotaenia resolanae</name>
    <dbReference type="NCBI Taxonomy" id="208358"/>
    <lineage>
        <taxon>Eukaryota</taxon>
        <taxon>Metazoa</taxon>
        <taxon>Chordata</taxon>
        <taxon>Craniata</taxon>
        <taxon>Vertebrata</taxon>
        <taxon>Euteleostomi</taxon>
        <taxon>Actinopterygii</taxon>
        <taxon>Neopterygii</taxon>
        <taxon>Teleostei</taxon>
        <taxon>Neoteleostei</taxon>
        <taxon>Acanthomorphata</taxon>
        <taxon>Ovalentaria</taxon>
        <taxon>Atherinomorphae</taxon>
        <taxon>Cyprinodontiformes</taxon>
        <taxon>Goodeidae</taxon>
        <taxon>Xenotaenia</taxon>
    </lineage>
</organism>
<keyword evidence="7" id="KW-0966">Cell projection</keyword>
<dbReference type="PANTHER" id="PTHR12442">
    <property type="entry name" value="DYNEIN INTERMEDIATE CHAIN"/>
    <property type="match status" value="1"/>
</dbReference>
<evidence type="ECO:0000256" key="3">
    <source>
        <dbReference type="ARBA" id="ARBA00022574"/>
    </source>
</evidence>
<gene>
    <name evidence="8" type="ORF">XENORESO_005668</name>
</gene>
<dbReference type="EMBL" id="JAHRIM010082093">
    <property type="protein sequence ID" value="MEQ2275574.1"/>
    <property type="molecule type" value="Genomic_DNA"/>
</dbReference>
<protein>
    <submittedName>
        <fullName evidence="8">Uncharacterized protein</fullName>
    </submittedName>
</protein>
<evidence type="ECO:0000256" key="4">
    <source>
        <dbReference type="ARBA" id="ARBA00022737"/>
    </source>
</evidence>
<reference evidence="8 9" key="1">
    <citation type="submission" date="2021-06" db="EMBL/GenBank/DDBJ databases">
        <authorList>
            <person name="Palmer J.M."/>
        </authorList>
    </citation>
    <scope>NUCLEOTIDE SEQUENCE [LARGE SCALE GENOMIC DNA]</scope>
    <source>
        <strain evidence="8 9">XR_2019</strain>
        <tissue evidence="8">Muscle</tissue>
    </source>
</reference>
<sequence>MDGLETKQSNYAETVVGSSRNAERSLSLISSASTAISSFSLKDVEGFGTSLNTQLDLELIRMSEKFHYSLLVMERSILRNSFQCQLAAYRQLPFLEDPDTPVKPKEVEPKGHTEISGSPALGCLWVFSYELSRGWSVSSMAWNKKNPDLLAVSYGETDSINQKPGLVCCWSIKNPMV</sequence>
<evidence type="ECO:0000256" key="7">
    <source>
        <dbReference type="ARBA" id="ARBA00023273"/>
    </source>
</evidence>
<evidence type="ECO:0000313" key="9">
    <source>
        <dbReference type="Proteomes" id="UP001444071"/>
    </source>
</evidence>
<keyword evidence="5" id="KW-0969">Cilium</keyword>
<evidence type="ECO:0000256" key="5">
    <source>
        <dbReference type="ARBA" id="ARBA00023069"/>
    </source>
</evidence>
<accession>A0ABV0X2N3</accession>
<keyword evidence="9" id="KW-1185">Reference proteome</keyword>
<evidence type="ECO:0000313" key="8">
    <source>
        <dbReference type="EMBL" id="MEQ2275574.1"/>
    </source>
</evidence>
<comment type="caution">
    <text evidence="8">The sequence shown here is derived from an EMBL/GenBank/DDBJ whole genome shotgun (WGS) entry which is preliminary data.</text>
</comment>
<dbReference type="PANTHER" id="PTHR12442:SF12">
    <property type="entry name" value="DYNEIN AXONEMAL INTERMEDIATE CHAIN 4"/>
    <property type="match status" value="1"/>
</dbReference>
<name>A0ABV0X2N3_9TELE</name>
<evidence type="ECO:0000256" key="6">
    <source>
        <dbReference type="ARBA" id="ARBA00023212"/>
    </source>
</evidence>